<proteinExistence type="predicted"/>
<dbReference type="HOGENOM" id="CLU_3364678_0_0_10"/>
<organism evidence="1 2">
    <name type="scientific">Echinicola vietnamensis (strain DSM 17526 / LMG 23754 / KMM 6221)</name>
    <dbReference type="NCBI Taxonomy" id="926556"/>
    <lineage>
        <taxon>Bacteria</taxon>
        <taxon>Pseudomonadati</taxon>
        <taxon>Bacteroidota</taxon>
        <taxon>Cytophagia</taxon>
        <taxon>Cytophagales</taxon>
        <taxon>Cyclobacteriaceae</taxon>
        <taxon>Echinicola</taxon>
    </lineage>
</organism>
<evidence type="ECO:0000313" key="1">
    <source>
        <dbReference type="EMBL" id="AGA78972.1"/>
    </source>
</evidence>
<dbReference type="EMBL" id="CP003346">
    <property type="protein sequence ID" value="AGA78972.1"/>
    <property type="molecule type" value="Genomic_DNA"/>
</dbReference>
<dbReference type="AlphaFoldDB" id="L0G099"/>
<accession>L0G099</accession>
<dbReference type="KEGG" id="evi:Echvi_2732"/>
<protein>
    <submittedName>
        <fullName evidence="1">Uncharacterized protein</fullName>
    </submittedName>
</protein>
<evidence type="ECO:0000313" key="2">
    <source>
        <dbReference type="Proteomes" id="UP000010796"/>
    </source>
</evidence>
<dbReference type="Proteomes" id="UP000010796">
    <property type="component" value="Chromosome"/>
</dbReference>
<keyword evidence="2" id="KW-1185">Reference proteome</keyword>
<name>L0G099_ECHVK</name>
<dbReference type="STRING" id="926556.Echvi_2732"/>
<reference evidence="2" key="1">
    <citation type="submission" date="2012-02" db="EMBL/GenBank/DDBJ databases">
        <title>The complete genome of Echinicola vietnamensis DSM 17526.</title>
        <authorList>
            <person name="Lucas S."/>
            <person name="Copeland A."/>
            <person name="Lapidus A."/>
            <person name="Glavina del Rio T."/>
            <person name="Dalin E."/>
            <person name="Tice H."/>
            <person name="Bruce D."/>
            <person name="Goodwin L."/>
            <person name="Pitluck S."/>
            <person name="Peters L."/>
            <person name="Ovchinnikova G."/>
            <person name="Teshima H."/>
            <person name="Kyrpides N."/>
            <person name="Mavromatis K."/>
            <person name="Ivanova N."/>
            <person name="Brettin T."/>
            <person name="Detter J.C."/>
            <person name="Han C."/>
            <person name="Larimer F."/>
            <person name="Land M."/>
            <person name="Hauser L."/>
            <person name="Markowitz V."/>
            <person name="Cheng J.-F."/>
            <person name="Hugenholtz P."/>
            <person name="Woyke T."/>
            <person name="Wu D."/>
            <person name="Brambilla E."/>
            <person name="Klenk H.-P."/>
            <person name="Eisen J.A."/>
        </authorList>
    </citation>
    <scope>NUCLEOTIDE SEQUENCE [LARGE SCALE GENOMIC DNA]</scope>
    <source>
        <strain evidence="2">DSM 17526 / LMG 23754 / KMM 6221</strain>
    </source>
</reference>
<gene>
    <name evidence="1" type="ordered locus">Echvi_2732</name>
</gene>
<sequence>MIQNSFFTIFTTSQLRHPPKKNLLLVSELTTKIFE</sequence>